<evidence type="ECO:0000313" key="2">
    <source>
        <dbReference type="Proteomes" id="UP000054270"/>
    </source>
</evidence>
<evidence type="ECO:0008006" key="3">
    <source>
        <dbReference type="Google" id="ProtNLM"/>
    </source>
</evidence>
<proteinExistence type="predicted"/>
<sequence>MTLRTPRDVLLAMYDLLESTRVMHRNCGVLHRDIGTRSVLIETGIHRASEAPGATCPSTTSVDEQPYEGAAYCSARYLLGESVDRTMTSNLLVGFDHAVALEPDEIPESNPWAGDPMFMARAIRRGRPLGIRGQRVVVSSTPELVPLIQAAYNAAHPDRAARFRCKTGSYSMNAARSRIPAYHTLRHDAESVFWLFVWWLANAVPPGAQATAINPAVLSALTAGKGADDVREEALNFPLGLMAYGELDRLVASLWTAVRPELQWATEVPYTDPEFLHEAMQRQILNFLVENKTATFMNLMKTTE</sequence>
<name>A0A0D2NAD8_HYPSF</name>
<dbReference type="STRING" id="945553.A0A0D2NAD8"/>
<dbReference type="Proteomes" id="UP000054270">
    <property type="component" value="Unassembled WGS sequence"/>
</dbReference>
<dbReference type="OrthoDB" id="3066198at2759"/>
<dbReference type="AlphaFoldDB" id="A0A0D2NAD8"/>
<keyword evidence="2" id="KW-1185">Reference proteome</keyword>
<reference evidence="2" key="1">
    <citation type="submission" date="2014-04" db="EMBL/GenBank/DDBJ databases">
        <title>Evolutionary Origins and Diversification of the Mycorrhizal Mutualists.</title>
        <authorList>
            <consortium name="DOE Joint Genome Institute"/>
            <consortium name="Mycorrhizal Genomics Consortium"/>
            <person name="Kohler A."/>
            <person name="Kuo A."/>
            <person name="Nagy L.G."/>
            <person name="Floudas D."/>
            <person name="Copeland A."/>
            <person name="Barry K.W."/>
            <person name="Cichocki N."/>
            <person name="Veneault-Fourrey C."/>
            <person name="LaButti K."/>
            <person name="Lindquist E.A."/>
            <person name="Lipzen A."/>
            <person name="Lundell T."/>
            <person name="Morin E."/>
            <person name="Murat C."/>
            <person name="Riley R."/>
            <person name="Ohm R."/>
            <person name="Sun H."/>
            <person name="Tunlid A."/>
            <person name="Henrissat B."/>
            <person name="Grigoriev I.V."/>
            <person name="Hibbett D.S."/>
            <person name="Martin F."/>
        </authorList>
    </citation>
    <scope>NUCLEOTIDE SEQUENCE [LARGE SCALE GENOMIC DNA]</scope>
    <source>
        <strain evidence="2">FD-334 SS-4</strain>
    </source>
</reference>
<protein>
    <recommendedName>
        <fullName evidence="3">Fungal-type protein kinase domain-containing protein</fullName>
    </recommendedName>
</protein>
<accession>A0A0D2NAD8</accession>
<gene>
    <name evidence="1" type="ORF">HYPSUDRAFT_209409</name>
</gene>
<organism evidence="1 2">
    <name type="scientific">Hypholoma sublateritium (strain FD-334 SS-4)</name>
    <dbReference type="NCBI Taxonomy" id="945553"/>
    <lineage>
        <taxon>Eukaryota</taxon>
        <taxon>Fungi</taxon>
        <taxon>Dikarya</taxon>
        <taxon>Basidiomycota</taxon>
        <taxon>Agaricomycotina</taxon>
        <taxon>Agaricomycetes</taxon>
        <taxon>Agaricomycetidae</taxon>
        <taxon>Agaricales</taxon>
        <taxon>Agaricineae</taxon>
        <taxon>Strophariaceae</taxon>
        <taxon>Hypholoma</taxon>
    </lineage>
</organism>
<dbReference type="EMBL" id="KN817729">
    <property type="protein sequence ID" value="KJA13571.1"/>
    <property type="molecule type" value="Genomic_DNA"/>
</dbReference>
<evidence type="ECO:0000313" key="1">
    <source>
        <dbReference type="EMBL" id="KJA13571.1"/>
    </source>
</evidence>